<dbReference type="PROSITE" id="PS50236">
    <property type="entry name" value="CHCR"/>
    <property type="match status" value="3"/>
</dbReference>
<comment type="function">
    <text evidence="9">Tubulin is the major constituent of microtubules, a cylinder consisting of laterally associated linear protofilaments composed of alpha- and beta-tubulin heterodimers. Microtubules grow by the addition of GTP-tubulin dimers to the microtubule end, where a stabilizing cap forms. Below the cap, tubulin dimers are in GDP-bound state, owing to GTPase activity of alpha-tubulin.</text>
</comment>
<dbReference type="GO" id="GO:0006886">
    <property type="term" value="P:intracellular protein transport"/>
    <property type="evidence" value="ECO:0007669"/>
    <property type="project" value="UniProtKB-UniRule"/>
</dbReference>
<dbReference type="FunFam" id="1.10.287.600:FF:000001">
    <property type="entry name" value="Tubulin alpha chain"/>
    <property type="match status" value="1"/>
</dbReference>
<dbReference type="PROSITE" id="PS00227">
    <property type="entry name" value="TUBULIN"/>
    <property type="match status" value="1"/>
</dbReference>
<feature type="domain" description="Tubulin/FtsZ 2-layer sandwich" evidence="13">
    <location>
        <begin position="248"/>
        <end position="393"/>
    </location>
</feature>
<dbReference type="Proteomes" id="UP000654075">
    <property type="component" value="Unassembled WGS sequence"/>
</dbReference>
<comment type="caution">
    <text evidence="14">The sequence shown here is derived from an EMBL/GenBank/DDBJ whole genome shotgun (WGS) entry which is preliminary data.</text>
</comment>
<dbReference type="InterPro" id="IPR000547">
    <property type="entry name" value="Clathrin_H-chain/VPS_repeat"/>
</dbReference>
<dbReference type="Gene3D" id="3.40.50.1440">
    <property type="entry name" value="Tubulin/FtsZ, GTPase domain"/>
    <property type="match status" value="1"/>
</dbReference>
<protein>
    <recommendedName>
        <fullName evidence="16">Tubulin alpha chain</fullName>
    </recommendedName>
</protein>
<dbReference type="GO" id="GO:0032051">
    <property type="term" value="F:clathrin light chain binding"/>
    <property type="evidence" value="ECO:0007669"/>
    <property type="project" value="TreeGrafter"/>
</dbReference>
<dbReference type="GO" id="GO:0006898">
    <property type="term" value="P:receptor-mediated endocytosis"/>
    <property type="evidence" value="ECO:0007669"/>
    <property type="project" value="TreeGrafter"/>
</dbReference>
<dbReference type="FunFam" id="3.40.50.1440:FF:000004">
    <property type="entry name" value="Tubulin alpha chain"/>
    <property type="match status" value="1"/>
</dbReference>
<dbReference type="InterPro" id="IPR037103">
    <property type="entry name" value="Tubulin/FtsZ-like_C"/>
</dbReference>
<dbReference type="GO" id="GO:0016787">
    <property type="term" value="F:hydrolase activity"/>
    <property type="evidence" value="ECO:0007669"/>
    <property type="project" value="UniProtKB-KW"/>
</dbReference>
<dbReference type="Gene3D" id="1.25.40.30">
    <property type="match status" value="1"/>
</dbReference>
<dbReference type="Pfam" id="PF13838">
    <property type="entry name" value="Clathrin_H_link"/>
    <property type="match status" value="1"/>
</dbReference>
<reference evidence="14" key="1">
    <citation type="submission" date="2021-02" db="EMBL/GenBank/DDBJ databases">
        <authorList>
            <person name="Dougan E. K."/>
            <person name="Rhodes N."/>
            <person name="Thang M."/>
            <person name="Chan C."/>
        </authorList>
    </citation>
    <scope>NUCLEOTIDE SEQUENCE</scope>
</reference>
<comment type="subunit">
    <text evidence="3">Dimer of alpha and beta chains. A typical microtubule is a hollow water-filled tube with an outer diameter of 25 nm and an inner diameter of 15 nM. Alpha-beta heterodimers associate head-to-tail to form protofilaments running lengthwise along the microtubule wall with the beta-tubulin subunit facing the microtubule plus end conferring a structural polarity. Microtubules usually have 13 protofilaments but different protofilament numbers can be found in some organisms and specialized cells.</text>
</comment>
<dbReference type="InterPro" id="IPR055358">
    <property type="entry name" value="CHCR"/>
</dbReference>
<evidence type="ECO:0000256" key="9">
    <source>
        <dbReference type="ARBA" id="ARBA00034296"/>
    </source>
</evidence>
<feature type="repeat" description="CHCR" evidence="11">
    <location>
        <begin position="1025"/>
        <end position="1152"/>
    </location>
</feature>
<keyword evidence="8" id="KW-0342">GTP-binding</keyword>
<dbReference type="GO" id="GO:0005200">
    <property type="term" value="F:structural constituent of cytoskeleton"/>
    <property type="evidence" value="ECO:0007669"/>
    <property type="project" value="InterPro"/>
</dbReference>
<proteinExistence type="inferred from homology"/>
<dbReference type="InterPro" id="IPR008280">
    <property type="entry name" value="Tub_FtsZ_C"/>
</dbReference>
<evidence type="ECO:0000259" key="12">
    <source>
        <dbReference type="SMART" id="SM00864"/>
    </source>
</evidence>
<dbReference type="SMART" id="SM00864">
    <property type="entry name" value="Tubulin"/>
    <property type="match status" value="1"/>
</dbReference>
<dbReference type="SUPFAM" id="SSF55307">
    <property type="entry name" value="Tubulin C-terminal domain-like"/>
    <property type="match status" value="1"/>
</dbReference>
<gene>
    <name evidence="14" type="ORF">PGLA1383_LOCUS8947</name>
</gene>
<dbReference type="OrthoDB" id="421917at2759"/>
<dbReference type="PRINTS" id="PR01161">
    <property type="entry name" value="TUBULIN"/>
</dbReference>
<dbReference type="FunFam" id="3.30.1330.20:FF:000001">
    <property type="entry name" value="Tubulin alpha chain"/>
    <property type="match status" value="1"/>
</dbReference>
<evidence type="ECO:0000313" key="15">
    <source>
        <dbReference type="Proteomes" id="UP000654075"/>
    </source>
</evidence>
<dbReference type="InterPro" id="IPR003008">
    <property type="entry name" value="Tubulin_FtsZ_GTPase"/>
</dbReference>
<dbReference type="PANTHER" id="PTHR10292">
    <property type="entry name" value="CLATHRIN HEAVY CHAIN RELATED"/>
    <property type="match status" value="1"/>
</dbReference>
<evidence type="ECO:0000256" key="8">
    <source>
        <dbReference type="ARBA" id="ARBA00023134"/>
    </source>
</evidence>
<dbReference type="SMART" id="SM00299">
    <property type="entry name" value="CLH"/>
    <property type="match status" value="3"/>
</dbReference>
<evidence type="ECO:0000256" key="6">
    <source>
        <dbReference type="ARBA" id="ARBA00022741"/>
    </source>
</evidence>
<dbReference type="InterPro" id="IPR036525">
    <property type="entry name" value="Tubulin/FtsZ_GTPase_sf"/>
</dbReference>
<evidence type="ECO:0000256" key="10">
    <source>
        <dbReference type="ARBA" id="ARBA00049117"/>
    </source>
</evidence>
<sequence length="1152" mass="129001">MREALCIHLGQGGVQIGNACWELFCLEHGIQPDGQMPSDKTIGGGDDAFNTFFSETGAGKHVPRCVMVDLEPTVVDEVRTGTYRQLFHPEQLISGKEDAANNFARGHYTVGKEIVDLVLDRIRKLADNCTGLQGFMVFNTCGGGTGSGLGCLLLERLSVDYGKKSKISFTVWACPQISTAVVEAYNTVLCVHSLLEHTDVTIMYDNEALYDICRRSLDIERPTYTNLNRMLAQIISSLTASLRFDGALNVDLTEFQTNLVPYPRIHFMLSSYAPIISAEKAYHEQLSVAEITMSVFEPASMFVKCDPRHGKYMACCMMYRGDVVPKDVNASVATIKTKRTIQFVDWCPTGFKVGINYQPPTVVPGGDLAKVMRACCMISNSTAIAEVFSRCDHKFDLMYSKRAFVHHYVGEGMEEGEFSEAREDLAALEKDYEEVGIETAEGEGEEEGYGDEFCEKHGVIFMVTKAGFLLMFDVATAAMLMRTRVSQDSVFISVGSSLTGGLIFINRKGTVTSVKVNEPAIVGYVMNQLVQLPNRQDIAFTLARRFGLPGADELFQQQFNKFFASGDYKGAALIAAQCKSGLLRTPNTIQQFKNVQPPPGQTSPILHYFSTLLEYGKLNALESVELLQPVVQQGRRELVEKWLKEDKLECTEELGDIVKPLDGKFALSIYLRASIHAKVIQSFVEQGQIDQIVAYAKKVGYQADYSQLLQGMVASNPEGATNFAKALLEGKDGVPLIDINKVVKVFMDQNRLQETTSILLDALKANRPDQSALQTQLLAMNLQQAPKVAEAILQMNMFTHYDRSYIGQLCEKAGLMQYALEHYSDAADLKRVMLHAHQMTPEFLINHFSKMAPELALECLYDLMRHNRQNLNMAVQVAIKYHEQIGAVKIVEMFDSFGSNEGVFYFVGAILSASTDSEVHFSYIKAASRCGNMQEVERVCRESTSYDPVQVKDFLKEAKLPDPRPLIYVCDLHDFVEELTDYLYKNSLMKYIEVYVVKVNPLKCPFVVGALIDLDCSEDFIKTLLQNVRAACPCEPLVKEVEKRNRLKVILPWLEARVAEGNQEPSLHNAMAMILIDTNRDPDSFLKNNAFYDSATVGKYCEDRDPHLAYTAYKRGSCDEQLVDVTNRNGLFRLQARYLVERQSPELWELAL</sequence>
<dbReference type="InterPro" id="IPR018316">
    <property type="entry name" value="Tubulin/FtsZ_2-layer-sand-dom"/>
</dbReference>
<dbReference type="GO" id="GO:0005525">
    <property type="term" value="F:GTP binding"/>
    <property type="evidence" value="ECO:0007669"/>
    <property type="project" value="UniProtKB-KW"/>
</dbReference>
<dbReference type="EMBL" id="CAJNNV010004141">
    <property type="protein sequence ID" value="CAE8590223.1"/>
    <property type="molecule type" value="Genomic_DNA"/>
</dbReference>
<comment type="cofactor">
    <cofactor evidence="1">
        <name>Mg(2+)</name>
        <dbReference type="ChEBI" id="CHEBI:18420"/>
    </cofactor>
</comment>
<evidence type="ECO:0000256" key="1">
    <source>
        <dbReference type="ARBA" id="ARBA00001946"/>
    </source>
</evidence>
<feature type="repeat" description="CHCR" evidence="11">
    <location>
        <begin position="889"/>
        <end position="1020"/>
    </location>
</feature>
<dbReference type="Pfam" id="PF00091">
    <property type="entry name" value="Tubulin"/>
    <property type="match status" value="1"/>
</dbReference>
<keyword evidence="4" id="KW-0963">Cytoplasm</keyword>
<feature type="repeat" description="CHCR" evidence="11">
    <location>
        <begin position="730"/>
        <end position="887"/>
    </location>
</feature>
<comment type="similarity">
    <text evidence="2">Belongs to the tubulin family.</text>
</comment>
<keyword evidence="5" id="KW-0493">Microtubule</keyword>
<dbReference type="PRINTS" id="PR01162">
    <property type="entry name" value="ALPHATUBULIN"/>
</dbReference>
<dbReference type="Gene3D" id="1.10.287.600">
    <property type="entry name" value="Helix hairpin bin"/>
    <property type="match status" value="1"/>
</dbReference>
<evidence type="ECO:0008006" key="16">
    <source>
        <dbReference type="Google" id="ProtNLM"/>
    </source>
</evidence>
<dbReference type="SUPFAM" id="SSF52490">
    <property type="entry name" value="Tubulin nucleotide-binding domain-like"/>
    <property type="match status" value="1"/>
</dbReference>
<accession>A0A813DV30</accession>
<dbReference type="SUPFAM" id="SSF48371">
    <property type="entry name" value="ARM repeat"/>
    <property type="match status" value="3"/>
</dbReference>
<dbReference type="InterPro" id="IPR016025">
    <property type="entry name" value="Clathrin_H-chain_N"/>
</dbReference>
<dbReference type="Pfam" id="PF03953">
    <property type="entry name" value="Tubulin_C"/>
    <property type="match status" value="1"/>
</dbReference>
<keyword evidence="15" id="KW-1185">Reference proteome</keyword>
<evidence type="ECO:0000256" key="4">
    <source>
        <dbReference type="ARBA" id="ARBA00022490"/>
    </source>
</evidence>
<evidence type="ECO:0000256" key="3">
    <source>
        <dbReference type="ARBA" id="ARBA00011747"/>
    </source>
</evidence>
<dbReference type="InterPro" id="IPR002452">
    <property type="entry name" value="Alpha_tubulin"/>
</dbReference>
<feature type="domain" description="Tubulin/FtsZ GTPase" evidence="12">
    <location>
        <begin position="49"/>
        <end position="246"/>
    </location>
</feature>
<dbReference type="CDD" id="cd02186">
    <property type="entry name" value="alpha_tubulin"/>
    <property type="match status" value="1"/>
</dbReference>
<evidence type="ECO:0000256" key="7">
    <source>
        <dbReference type="ARBA" id="ARBA00022801"/>
    </source>
</evidence>
<dbReference type="InterPro" id="IPR017975">
    <property type="entry name" value="Tubulin_CS"/>
</dbReference>
<dbReference type="Gene3D" id="3.30.1330.20">
    <property type="entry name" value="Tubulin/FtsZ, C-terminal domain"/>
    <property type="match status" value="1"/>
</dbReference>
<evidence type="ECO:0000256" key="11">
    <source>
        <dbReference type="PROSITE-ProRule" id="PRU01006"/>
    </source>
</evidence>
<dbReference type="SUPFAM" id="SSF50989">
    <property type="entry name" value="Clathrin heavy-chain terminal domain"/>
    <property type="match status" value="1"/>
</dbReference>
<dbReference type="GO" id="GO:0030130">
    <property type="term" value="C:clathrin coat of trans-Golgi network vesicle"/>
    <property type="evidence" value="ECO:0007669"/>
    <property type="project" value="InterPro"/>
</dbReference>
<organism evidence="14 15">
    <name type="scientific">Polarella glacialis</name>
    <name type="common">Dinoflagellate</name>
    <dbReference type="NCBI Taxonomy" id="89957"/>
    <lineage>
        <taxon>Eukaryota</taxon>
        <taxon>Sar</taxon>
        <taxon>Alveolata</taxon>
        <taxon>Dinophyceae</taxon>
        <taxon>Suessiales</taxon>
        <taxon>Suessiaceae</taxon>
        <taxon>Polarella</taxon>
    </lineage>
</organism>
<dbReference type="GO" id="GO:0071439">
    <property type="term" value="C:clathrin complex"/>
    <property type="evidence" value="ECO:0007669"/>
    <property type="project" value="TreeGrafter"/>
</dbReference>
<evidence type="ECO:0000259" key="13">
    <source>
        <dbReference type="SMART" id="SM00865"/>
    </source>
</evidence>
<dbReference type="InterPro" id="IPR023123">
    <property type="entry name" value="Tubulin_C"/>
</dbReference>
<dbReference type="GO" id="GO:0030132">
    <property type="term" value="C:clathrin coat of coated pit"/>
    <property type="evidence" value="ECO:0007669"/>
    <property type="project" value="InterPro"/>
</dbReference>
<evidence type="ECO:0000313" key="14">
    <source>
        <dbReference type="EMBL" id="CAE8590223.1"/>
    </source>
</evidence>
<feature type="non-terminal residue" evidence="14">
    <location>
        <position position="1152"/>
    </location>
</feature>
<dbReference type="InterPro" id="IPR012331">
    <property type="entry name" value="Clathrin_H-chain_linker"/>
</dbReference>
<dbReference type="InterPro" id="IPR016024">
    <property type="entry name" value="ARM-type_fold"/>
</dbReference>
<dbReference type="Pfam" id="PF00637">
    <property type="entry name" value="Clathrin"/>
    <property type="match status" value="3"/>
</dbReference>
<dbReference type="GO" id="GO:0007017">
    <property type="term" value="P:microtubule-based process"/>
    <property type="evidence" value="ECO:0007669"/>
    <property type="project" value="InterPro"/>
</dbReference>
<dbReference type="SMART" id="SM00865">
    <property type="entry name" value="Tubulin_C"/>
    <property type="match status" value="1"/>
</dbReference>
<comment type="catalytic activity">
    <reaction evidence="10">
        <text>GTP + H2O = GDP + phosphate + H(+)</text>
        <dbReference type="Rhea" id="RHEA:19669"/>
        <dbReference type="ChEBI" id="CHEBI:15377"/>
        <dbReference type="ChEBI" id="CHEBI:15378"/>
        <dbReference type="ChEBI" id="CHEBI:37565"/>
        <dbReference type="ChEBI" id="CHEBI:43474"/>
        <dbReference type="ChEBI" id="CHEBI:58189"/>
    </reaction>
    <physiologicalReaction direction="left-to-right" evidence="10">
        <dbReference type="Rhea" id="RHEA:19670"/>
    </physiologicalReaction>
</comment>
<evidence type="ECO:0000256" key="2">
    <source>
        <dbReference type="ARBA" id="ARBA00009636"/>
    </source>
</evidence>
<name>A0A813DV30_POLGL</name>
<dbReference type="InterPro" id="IPR000217">
    <property type="entry name" value="Tubulin"/>
</dbReference>
<dbReference type="GO" id="GO:0005874">
    <property type="term" value="C:microtubule"/>
    <property type="evidence" value="ECO:0007669"/>
    <property type="project" value="UniProtKB-KW"/>
</dbReference>
<keyword evidence="6" id="KW-0547">Nucleotide-binding</keyword>
<dbReference type="AlphaFoldDB" id="A0A813DV30"/>
<evidence type="ECO:0000256" key="5">
    <source>
        <dbReference type="ARBA" id="ARBA00022701"/>
    </source>
</evidence>
<keyword evidence="7" id="KW-0378">Hydrolase</keyword>
<dbReference type="PANTHER" id="PTHR10292:SF1">
    <property type="entry name" value="CLATHRIN HEAVY CHAIN"/>
    <property type="match status" value="1"/>
</dbReference>